<dbReference type="EnsemblBacteria" id="ABA80450">
    <property type="protein sequence ID" value="ABA80450"/>
    <property type="gene ID" value="RSP_1271"/>
</dbReference>
<dbReference type="PANTHER" id="PTHR41523">
    <property type="entry name" value="TWO-COMPONENT SYSTEM SENSOR PROTEIN"/>
    <property type="match status" value="1"/>
</dbReference>
<dbReference type="CDD" id="cd06225">
    <property type="entry name" value="HAMP"/>
    <property type="match status" value="1"/>
</dbReference>
<dbReference type="PATRIC" id="fig|272943.9.peg.3251"/>
<keyword evidence="7 10" id="KW-0418">Kinase</keyword>
<name>Q3IYD4_CERS4</name>
<keyword evidence="6" id="KW-0547">Nucleotide-binding</keyword>
<dbReference type="OrthoDB" id="9767435at2"/>
<dbReference type="STRING" id="272943.RSP_1271"/>
<dbReference type="InterPro" id="IPR003660">
    <property type="entry name" value="HAMP_dom"/>
</dbReference>
<dbReference type="PhylomeDB" id="Q3IYD4"/>
<gene>
    <name evidence="10" type="ORF">RSP_1271</name>
</gene>
<evidence type="ECO:0000259" key="9">
    <source>
        <dbReference type="PROSITE" id="PS50885"/>
    </source>
</evidence>
<evidence type="ECO:0000256" key="8">
    <source>
        <dbReference type="ARBA" id="ARBA00022840"/>
    </source>
</evidence>
<evidence type="ECO:0000313" key="11">
    <source>
        <dbReference type="Proteomes" id="UP000002703"/>
    </source>
</evidence>
<dbReference type="AlphaFoldDB" id="Q3IYD4"/>
<dbReference type="EMBL" id="CP000143">
    <property type="protein sequence ID" value="ABA80450.1"/>
    <property type="molecule type" value="Genomic_DNA"/>
</dbReference>
<dbReference type="PROSITE" id="PS50885">
    <property type="entry name" value="HAMP"/>
    <property type="match status" value="1"/>
</dbReference>
<organism evidence="10 11">
    <name type="scientific">Cereibacter sphaeroides (strain ATCC 17023 / DSM 158 / JCM 6121 / CCUG 31486 / LMG 2827 / NBRC 12203 / NCIMB 8253 / ATH 2.4.1.)</name>
    <name type="common">Rhodobacter sphaeroides</name>
    <dbReference type="NCBI Taxonomy" id="272943"/>
    <lineage>
        <taxon>Bacteria</taxon>
        <taxon>Pseudomonadati</taxon>
        <taxon>Pseudomonadota</taxon>
        <taxon>Alphaproteobacteria</taxon>
        <taxon>Rhodobacterales</taxon>
        <taxon>Paracoccaceae</taxon>
        <taxon>Cereibacter</taxon>
    </lineage>
</organism>
<comment type="catalytic activity">
    <reaction evidence="1">
        <text>ATP + protein L-histidine = ADP + protein N-phospho-L-histidine.</text>
        <dbReference type="EC" id="2.7.13.3"/>
    </reaction>
</comment>
<dbReference type="SMART" id="SM00304">
    <property type="entry name" value="HAMP"/>
    <property type="match status" value="1"/>
</dbReference>
<evidence type="ECO:0000256" key="2">
    <source>
        <dbReference type="ARBA" id="ARBA00004370"/>
    </source>
</evidence>
<evidence type="ECO:0000256" key="7">
    <source>
        <dbReference type="ARBA" id="ARBA00022777"/>
    </source>
</evidence>
<evidence type="ECO:0000313" key="10">
    <source>
        <dbReference type="EMBL" id="ABA80450.1"/>
    </source>
</evidence>
<protein>
    <recommendedName>
        <fullName evidence="3">histidine kinase</fullName>
        <ecNumber evidence="3">2.7.13.3</ecNumber>
    </recommendedName>
</protein>
<dbReference type="EC" id="2.7.13.3" evidence="3"/>
<keyword evidence="8" id="KW-0067">ATP-binding</keyword>
<comment type="subcellular location">
    <subcellularLocation>
        <location evidence="2">Membrane</location>
    </subcellularLocation>
</comment>
<evidence type="ECO:0000256" key="4">
    <source>
        <dbReference type="ARBA" id="ARBA00022553"/>
    </source>
</evidence>
<reference evidence="11" key="1">
    <citation type="submission" date="2005-09" db="EMBL/GenBank/DDBJ databases">
        <title>Complete sequence of chromosome 1 of Rhodobacter sphaeroides 2.4.1.</title>
        <authorList>
            <person name="Copeland A."/>
            <person name="Lucas S."/>
            <person name="Lapidus A."/>
            <person name="Barry K."/>
            <person name="Detter J.C."/>
            <person name="Glavina T."/>
            <person name="Hammon N."/>
            <person name="Israni S."/>
            <person name="Pitluck S."/>
            <person name="Richardson P."/>
            <person name="Mackenzie C."/>
            <person name="Choudhary M."/>
            <person name="Larimer F."/>
            <person name="Hauser L.J."/>
            <person name="Land M."/>
            <person name="Donohue T.J."/>
            <person name="Kaplan S."/>
        </authorList>
    </citation>
    <scope>NUCLEOTIDE SEQUENCE [LARGE SCALE GENOMIC DNA]</scope>
    <source>
        <strain evidence="11">ATCC 17023 / DSM 158 / JCM 6121 / CCUG 31486 / LMG 2827 / NBRC 12203 / NCIMB 8253 / ATH 2.4.1.</strain>
    </source>
</reference>
<evidence type="ECO:0000256" key="1">
    <source>
        <dbReference type="ARBA" id="ARBA00000085"/>
    </source>
</evidence>
<dbReference type="Pfam" id="PF00672">
    <property type="entry name" value="HAMP"/>
    <property type="match status" value="1"/>
</dbReference>
<dbReference type="PANTHER" id="PTHR41523:SF8">
    <property type="entry name" value="ETHYLENE RESPONSE SENSOR PROTEIN"/>
    <property type="match status" value="1"/>
</dbReference>
<dbReference type="CDD" id="cd18773">
    <property type="entry name" value="PDC1_HK_sensor"/>
    <property type="match status" value="1"/>
</dbReference>
<dbReference type="GeneID" id="3718474"/>
<dbReference type="Gene3D" id="1.10.287.130">
    <property type="match status" value="1"/>
</dbReference>
<evidence type="ECO:0000256" key="5">
    <source>
        <dbReference type="ARBA" id="ARBA00022679"/>
    </source>
</evidence>
<dbReference type="eggNOG" id="COG3920">
    <property type="taxonomic scope" value="Bacteria"/>
</dbReference>
<evidence type="ECO:0000256" key="3">
    <source>
        <dbReference type="ARBA" id="ARBA00012438"/>
    </source>
</evidence>
<dbReference type="GO" id="GO:0016020">
    <property type="term" value="C:membrane"/>
    <property type="evidence" value="ECO:0007669"/>
    <property type="project" value="UniProtKB-SubCell"/>
</dbReference>
<dbReference type="Proteomes" id="UP000002703">
    <property type="component" value="Chromosome 1"/>
</dbReference>
<dbReference type="Pfam" id="PF07568">
    <property type="entry name" value="HisKA_2"/>
    <property type="match status" value="1"/>
</dbReference>
<keyword evidence="5" id="KW-0808">Transferase</keyword>
<dbReference type="GO" id="GO:0005524">
    <property type="term" value="F:ATP binding"/>
    <property type="evidence" value="ECO:0007669"/>
    <property type="project" value="UniProtKB-KW"/>
</dbReference>
<evidence type="ECO:0000256" key="6">
    <source>
        <dbReference type="ARBA" id="ARBA00022741"/>
    </source>
</evidence>
<dbReference type="Gene3D" id="3.30.450.20">
    <property type="entry name" value="PAS domain"/>
    <property type="match status" value="1"/>
</dbReference>
<dbReference type="InterPro" id="IPR036890">
    <property type="entry name" value="HATPase_C_sf"/>
</dbReference>
<dbReference type="Gene3D" id="3.30.565.10">
    <property type="entry name" value="Histidine kinase-like ATPase, C-terminal domain"/>
    <property type="match status" value="1"/>
</dbReference>
<accession>Q3IYD4</accession>
<dbReference type="RefSeq" id="WP_011338836.1">
    <property type="nucleotide sequence ID" value="NC_007493.2"/>
</dbReference>
<dbReference type="SUPFAM" id="SSF55874">
    <property type="entry name" value="ATPase domain of HSP90 chaperone/DNA topoisomerase II/histidine kinase"/>
    <property type="match status" value="1"/>
</dbReference>
<dbReference type="InterPro" id="IPR011495">
    <property type="entry name" value="Sig_transdc_His_kin_sub2_dim/P"/>
</dbReference>
<sequence>MTFFPGLRRRYGDRIGSRMAFLLAVALLPLGAISVLQSHAVLREAEARSEAALTGETMRAAEHEVRLIQKAQGAAAALAEVVRPLLATGDACETALRDVKNASQGYAAIGFIDNDGQMTCSSIGRVIDFSGSDLTAAALKAGEPLLQINPKGQLSGKSVVVATNPVTDSSGRQLGVLAISLAHSALLGRDSAASQGQVPPVLMTFNGAGEILTSSVGFETGARLLPRDRALAALTGEARTLAFTAATESGAERVFSVVPIIAGRLYALGSWPAGGEAGLWVRALPSFALPSLMWLACLLVTWLAAERMMTQPIRRLRKAILEFAKGSRVVDPLDFADAPQEIRELAEAFARMTDTILHDEAELEDMVHQKEVLLREVHHRVKNNLQLIASIMNMQMRQARTPEAKGLMKGLQDRVMSLATIHRGLYQTTGLTDIRADELLSDIVRQVVNLATGPGRRIAVHTSFGDVRLTPDQAVPLALLLTEALTNVMKYAGAPAGETPRLDVSLRREESSMAVLDVTNSLGTEPPSAETTAMGTGLGAQLLAGFAQQIGGEVRIDKTETSHSLSVRFEIRPLADAEARNESAAEAAPAEAP</sequence>
<feature type="domain" description="HAMP" evidence="9">
    <location>
        <begin position="307"/>
        <end position="361"/>
    </location>
</feature>
<dbReference type="GO" id="GO:0004673">
    <property type="term" value="F:protein histidine kinase activity"/>
    <property type="evidence" value="ECO:0007669"/>
    <property type="project" value="UniProtKB-EC"/>
</dbReference>
<keyword evidence="11" id="KW-1185">Reference proteome</keyword>
<dbReference type="GO" id="GO:0007165">
    <property type="term" value="P:signal transduction"/>
    <property type="evidence" value="ECO:0007669"/>
    <property type="project" value="InterPro"/>
</dbReference>
<keyword evidence="4" id="KW-0597">Phosphoprotein</keyword>
<dbReference type="KEGG" id="rsp:RSP_1271"/>
<proteinExistence type="predicted"/>